<feature type="domain" description="HAMP" evidence="21">
    <location>
        <begin position="201"/>
        <end position="254"/>
    </location>
</feature>
<dbReference type="InterPro" id="IPR008207">
    <property type="entry name" value="Sig_transdc_His_kin_Hpt_dom"/>
</dbReference>
<reference evidence="23 24" key="1">
    <citation type="submission" date="2020-12" db="EMBL/GenBank/DDBJ databases">
        <title>Geomonas sp. Red421, isolated from paddy soil.</title>
        <authorList>
            <person name="Xu Z."/>
            <person name="Zhang Z."/>
            <person name="Masuda Y."/>
            <person name="Itoh H."/>
            <person name="Senoo K."/>
        </authorList>
    </citation>
    <scope>NUCLEOTIDE SEQUENCE [LARGE SCALE GENOMIC DNA]</scope>
    <source>
        <strain evidence="23 24">Red421</strain>
    </source>
</reference>
<dbReference type="Pfam" id="PF17152">
    <property type="entry name" value="CHASE8"/>
    <property type="match status" value="1"/>
</dbReference>
<dbReference type="SMART" id="SM00304">
    <property type="entry name" value="HAMP"/>
    <property type="match status" value="1"/>
</dbReference>
<dbReference type="InterPro" id="IPR005467">
    <property type="entry name" value="His_kinase_dom"/>
</dbReference>
<dbReference type="InterPro" id="IPR036097">
    <property type="entry name" value="HisK_dim/P_sf"/>
</dbReference>
<dbReference type="SMART" id="SM00073">
    <property type="entry name" value="HPT"/>
    <property type="match status" value="1"/>
</dbReference>
<keyword evidence="16" id="KW-0175">Coiled coil</keyword>
<feature type="coiled-coil region" evidence="16">
    <location>
        <begin position="239"/>
        <end position="280"/>
    </location>
</feature>
<dbReference type="EMBL" id="JAEMHL010000004">
    <property type="protein sequence ID" value="MBJ6750561.1"/>
    <property type="molecule type" value="Genomic_DNA"/>
</dbReference>
<evidence type="ECO:0000256" key="10">
    <source>
        <dbReference type="ARBA" id="ARBA00022840"/>
    </source>
</evidence>
<feature type="modified residue" description="4-aspartylphosphate" evidence="15">
    <location>
        <position position="603"/>
    </location>
</feature>
<feature type="modified residue" description="Phosphohistidine" evidence="14">
    <location>
        <position position="790"/>
    </location>
</feature>
<comment type="caution">
    <text evidence="23">The sequence shown here is derived from an EMBL/GenBank/DDBJ whole genome shotgun (WGS) entry which is preliminary data.</text>
</comment>
<dbReference type="PROSITE" id="PS50894">
    <property type="entry name" value="HPT"/>
    <property type="match status" value="1"/>
</dbReference>
<comment type="subcellular location">
    <subcellularLocation>
        <location evidence="2">Cell membrane</location>
        <topology evidence="2">Multi-pass membrane protein</topology>
    </subcellularLocation>
</comment>
<keyword evidence="4" id="KW-1003">Cell membrane</keyword>
<dbReference type="Gene3D" id="1.20.120.160">
    <property type="entry name" value="HPT domain"/>
    <property type="match status" value="1"/>
</dbReference>
<keyword evidence="11 18" id="KW-1133">Transmembrane helix</keyword>
<keyword evidence="6" id="KW-0808">Transferase</keyword>
<evidence type="ECO:0000256" key="6">
    <source>
        <dbReference type="ARBA" id="ARBA00022679"/>
    </source>
</evidence>
<sequence>MIKRLRDLSIRRKLIAMLLFTNAVVLALVSAAFVVNEANRFRSEMQTELTALAEIIGNNSSAAVAFNDRQAAGETLAALRAKPYIRTALIVMQDDTVLVRYLAPGSPAHPLPFAVVAGDRVSIDPLRFRDALQRSRSPLAIGEDIYGVHRILLDGQQIGTVVLQSDPREFTDRLVRFFILVTGVMLSALLLVYFLATRLQRLISVPITHLAQVIEAVSAEKNYSMRAEKQGNDELGTLIEGFNEMLVQIQRRDQQLEAQRQELEGEVQRRTAQLSAANRELSQTIAELVVSKDAAEAASLAKSQFLANMSHEIRTPMNGVLGMTRVLLESGLAGEQRRFAEAVWNSGESLLSIINDILDFSKIEAGRMELEPAPFDLHDILGGVLEMFAAVAQRKGVDISLHLDPGLPRYVVGDAVRLRQVLVNLLGNAVKFTSRGEVRLTALPLAEQGEGWIKFEVTDTGIGIRPEAQAHIFESFSQADYSTTRTFGGTGLGLAISRQLALLMEGELGLASEFGVGSTFWFSVRLEVLKEVPECLVQQSAPQEGGAKPCFDALVLVAEDNPVNQDVVRHMLGQLCCRVDIVANGELAVAASAEGKYHLVFMDCQMPHMDGFAATRAIRAREEGEGGRRLPVVALTANALTGDRELCLAAGMDDYLSKPFDCRQLAEVLLRWIPERATNYPDSGTASQHDAGAAGQAAGQAAAQVGGTERQSSPQKGEQQGEQQGDAPERDASEGKIPVFDRDGLIQRLGDAEFVEMFVEKYLESTDKLMKLLRQAVEAEDYAEVRLHAHSIKGAAASIGAEVMRAVAFRMEESAQLEQERSGLPELFRELEQVLADFRAVAAPV</sequence>
<dbReference type="EC" id="2.7.13.3" evidence="3"/>
<evidence type="ECO:0000259" key="22">
    <source>
        <dbReference type="PROSITE" id="PS50894"/>
    </source>
</evidence>
<feature type="domain" description="Histidine kinase" evidence="19">
    <location>
        <begin position="308"/>
        <end position="528"/>
    </location>
</feature>
<evidence type="ECO:0000256" key="12">
    <source>
        <dbReference type="ARBA" id="ARBA00023012"/>
    </source>
</evidence>
<evidence type="ECO:0000256" key="2">
    <source>
        <dbReference type="ARBA" id="ARBA00004651"/>
    </source>
</evidence>
<evidence type="ECO:0000256" key="16">
    <source>
        <dbReference type="SAM" id="Coils"/>
    </source>
</evidence>
<feature type="transmembrane region" description="Helical" evidence="18">
    <location>
        <begin position="174"/>
        <end position="196"/>
    </location>
</feature>
<dbReference type="CDD" id="cd00088">
    <property type="entry name" value="HPT"/>
    <property type="match status" value="1"/>
</dbReference>
<dbReference type="SMART" id="SM00448">
    <property type="entry name" value="REC"/>
    <property type="match status" value="1"/>
</dbReference>
<evidence type="ECO:0000256" key="1">
    <source>
        <dbReference type="ARBA" id="ARBA00000085"/>
    </source>
</evidence>
<protein>
    <recommendedName>
        <fullName evidence="3">histidine kinase</fullName>
        <ecNumber evidence="3">2.7.13.3</ecNumber>
    </recommendedName>
</protein>
<evidence type="ECO:0000256" key="17">
    <source>
        <dbReference type="SAM" id="MobiDB-lite"/>
    </source>
</evidence>
<dbReference type="Pfam" id="PF02518">
    <property type="entry name" value="HATPase_c"/>
    <property type="match status" value="1"/>
</dbReference>
<dbReference type="CDD" id="cd00082">
    <property type="entry name" value="HisKA"/>
    <property type="match status" value="1"/>
</dbReference>
<dbReference type="SUPFAM" id="SSF47384">
    <property type="entry name" value="Homodimeric domain of signal transducing histidine kinase"/>
    <property type="match status" value="1"/>
</dbReference>
<evidence type="ECO:0000256" key="8">
    <source>
        <dbReference type="ARBA" id="ARBA00022741"/>
    </source>
</evidence>
<evidence type="ECO:0000259" key="19">
    <source>
        <dbReference type="PROSITE" id="PS50109"/>
    </source>
</evidence>
<accession>A0ABS0YE47</accession>
<feature type="compositionally biased region" description="Basic and acidic residues" evidence="17">
    <location>
        <begin position="727"/>
        <end position="737"/>
    </location>
</feature>
<evidence type="ECO:0000256" key="13">
    <source>
        <dbReference type="ARBA" id="ARBA00023136"/>
    </source>
</evidence>
<evidence type="ECO:0000256" key="14">
    <source>
        <dbReference type="PROSITE-ProRule" id="PRU00110"/>
    </source>
</evidence>
<feature type="domain" description="HPt" evidence="22">
    <location>
        <begin position="751"/>
        <end position="845"/>
    </location>
</feature>
<evidence type="ECO:0000313" key="24">
    <source>
        <dbReference type="Proteomes" id="UP000614714"/>
    </source>
</evidence>
<keyword evidence="10" id="KW-0067">ATP-binding</keyword>
<organism evidence="23 24">
    <name type="scientific">Geomonas anaerohicana</name>
    <dbReference type="NCBI Taxonomy" id="2798583"/>
    <lineage>
        <taxon>Bacteria</taxon>
        <taxon>Pseudomonadati</taxon>
        <taxon>Thermodesulfobacteriota</taxon>
        <taxon>Desulfuromonadia</taxon>
        <taxon>Geobacterales</taxon>
        <taxon>Geobacteraceae</taxon>
        <taxon>Geomonas</taxon>
    </lineage>
</organism>
<dbReference type="PANTHER" id="PTHR45339:SF1">
    <property type="entry name" value="HYBRID SIGNAL TRANSDUCTION HISTIDINE KINASE J"/>
    <property type="match status" value="1"/>
</dbReference>
<dbReference type="Gene3D" id="1.10.287.130">
    <property type="match status" value="1"/>
</dbReference>
<evidence type="ECO:0000256" key="5">
    <source>
        <dbReference type="ARBA" id="ARBA00022553"/>
    </source>
</evidence>
<comment type="catalytic activity">
    <reaction evidence="1">
        <text>ATP + protein L-histidine = ADP + protein N-phospho-L-histidine.</text>
        <dbReference type="EC" id="2.7.13.3"/>
    </reaction>
</comment>
<dbReference type="PRINTS" id="PR00344">
    <property type="entry name" value="BCTRLSENSOR"/>
</dbReference>
<gene>
    <name evidence="23" type="ORF">JFN91_10065</name>
</gene>
<dbReference type="InterPro" id="IPR011006">
    <property type="entry name" value="CheY-like_superfamily"/>
</dbReference>
<evidence type="ECO:0000256" key="15">
    <source>
        <dbReference type="PROSITE-ProRule" id="PRU00169"/>
    </source>
</evidence>
<dbReference type="Gene3D" id="6.10.340.10">
    <property type="match status" value="1"/>
</dbReference>
<evidence type="ECO:0000256" key="7">
    <source>
        <dbReference type="ARBA" id="ARBA00022692"/>
    </source>
</evidence>
<feature type="domain" description="Response regulatory" evidence="20">
    <location>
        <begin position="554"/>
        <end position="673"/>
    </location>
</feature>
<evidence type="ECO:0000256" key="9">
    <source>
        <dbReference type="ARBA" id="ARBA00022777"/>
    </source>
</evidence>
<dbReference type="InterPro" id="IPR003661">
    <property type="entry name" value="HisK_dim/P_dom"/>
</dbReference>
<dbReference type="InterPro" id="IPR001789">
    <property type="entry name" value="Sig_transdc_resp-reg_receiver"/>
</dbReference>
<proteinExistence type="predicted"/>
<dbReference type="PANTHER" id="PTHR45339">
    <property type="entry name" value="HYBRID SIGNAL TRANSDUCTION HISTIDINE KINASE J"/>
    <property type="match status" value="1"/>
</dbReference>
<dbReference type="SUPFAM" id="SSF55874">
    <property type="entry name" value="ATPase domain of HSP90 chaperone/DNA topoisomerase II/histidine kinase"/>
    <property type="match status" value="1"/>
</dbReference>
<dbReference type="Pfam" id="PF00512">
    <property type="entry name" value="HisKA"/>
    <property type="match status" value="1"/>
</dbReference>
<keyword evidence="8" id="KW-0547">Nucleotide-binding</keyword>
<evidence type="ECO:0000259" key="20">
    <source>
        <dbReference type="PROSITE" id="PS50110"/>
    </source>
</evidence>
<dbReference type="Proteomes" id="UP000614714">
    <property type="component" value="Unassembled WGS sequence"/>
</dbReference>
<keyword evidence="7 18" id="KW-0812">Transmembrane</keyword>
<keyword evidence="12" id="KW-0902">Two-component regulatory system</keyword>
<dbReference type="CDD" id="cd16922">
    <property type="entry name" value="HATPase_EvgS-ArcB-TorS-like"/>
    <property type="match status" value="1"/>
</dbReference>
<dbReference type="InterPro" id="IPR003660">
    <property type="entry name" value="HAMP_dom"/>
</dbReference>
<dbReference type="CDD" id="cd06225">
    <property type="entry name" value="HAMP"/>
    <property type="match status" value="1"/>
</dbReference>
<evidence type="ECO:0000313" key="23">
    <source>
        <dbReference type="EMBL" id="MBJ6750561.1"/>
    </source>
</evidence>
<dbReference type="Pfam" id="PF00072">
    <property type="entry name" value="Response_reg"/>
    <property type="match status" value="1"/>
</dbReference>
<dbReference type="InterPro" id="IPR004358">
    <property type="entry name" value="Sig_transdc_His_kin-like_C"/>
</dbReference>
<evidence type="ECO:0000256" key="11">
    <source>
        <dbReference type="ARBA" id="ARBA00022989"/>
    </source>
</evidence>
<dbReference type="InterPro" id="IPR003594">
    <property type="entry name" value="HATPase_dom"/>
</dbReference>
<feature type="compositionally biased region" description="Low complexity" evidence="17">
    <location>
        <begin position="691"/>
        <end position="707"/>
    </location>
</feature>
<feature type="region of interest" description="Disordered" evidence="17">
    <location>
        <begin position="681"/>
        <end position="737"/>
    </location>
</feature>
<evidence type="ECO:0000256" key="3">
    <source>
        <dbReference type="ARBA" id="ARBA00012438"/>
    </source>
</evidence>
<feature type="compositionally biased region" description="Low complexity" evidence="17">
    <location>
        <begin position="715"/>
        <end position="725"/>
    </location>
</feature>
<dbReference type="SMART" id="SM00388">
    <property type="entry name" value="HisKA"/>
    <property type="match status" value="1"/>
</dbReference>
<dbReference type="SUPFAM" id="SSF52172">
    <property type="entry name" value="CheY-like"/>
    <property type="match status" value="1"/>
</dbReference>
<evidence type="ECO:0000256" key="18">
    <source>
        <dbReference type="SAM" id="Phobius"/>
    </source>
</evidence>
<dbReference type="Pfam" id="PF01627">
    <property type="entry name" value="Hpt"/>
    <property type="match status" value="1"/>
</dbReference>
<dbReference type="Gene3D" id="3.40.50.2300">
    <property type="match status" value="1"/>
</dbReference>
<name>A0ABS0YE47_9BACT</name>
<keyword evidence="9" id="KW-0418">Kinase</keyword>
<dbReference type="PROSITE" id="PS50110">
    <property type="entry name" value="RESPONSE_REGULATORY"/>
    <property type="match status" value="1"/>
</dbReference>
<dbReference type="SMART" id="SM00387">
    <property type="entry name" value="HATPase_c"/>
    <property type="match status" value="1"/>
</dbReference>
<evidence type="ECO:0000259" key="21">
    <source>
        <dbReference type="PROSITE" id="PS50885"/>
    </source>
</evidence>
<dbReference type="Gene3D" id="3.30.565.10">
    <property type="entry name" value="Histidine kinase-like ATPase, C-terminal domain"/>
    <property type="match status" value="1"/>
</dbReference>
<keyword evidence="13 18" id="KW-0472">Membrane</keyword>
<dbReference type="PROSITE" id="PS50885">
    <property type="entry name" value="HAMP"/>
    <property type="match status" value="1"/>
</dbReference>
<dbReference type="CDD" id="cd17546">
    <property type="entry name" value="REC_hyHK_CKI1_RcsC-like"/>
    <property type="match status" value="1"/>
</dbReference>
<evidence type="ECO:0000256" key="4">
    <source>
        <dbReference type="ARBA" id="ARBA00022475"/>
    </source>
</evidence>
<dbReference type="InterPro" id="IPR036641">
    <property type="entry name" value="HPT_dom_sf"/>
</dbReference>
<dbReference type="InterPro" id="IPR036890">
    <property type="entry name" value="HATPase_C_sf"/>
</dbReference>
<dbReference type="SUPFAM" id="SSF47226">
    <property type="entry name" value="Histidine-containing phosphotransfer domain, HPT domain"/>
    <property type="match status" value="1"/>
</dbReference>
<keyword evidence="5 15" id="KW-0597">Phosphoprotein</keyword>
<dbReference type="Pfam" id="PF00672">
    <property type="entry name" value="HAMP"/>
    <property type="match status" value="1"/>
</dbReference>
<keyword evidence="24" id="KW-1185">Reference proteome</keyword>
<dbReference type="InterPro" id="IPR033417">
    <property type="entry name" value="CHASE8"/>
</dbReference>
<dbReference type="SUPFAM" id="SSF158472">
    <property type="entry name" value="HAMP domain-like"/>
    <property type="match status" value="1"/>
</dbReference>
<dbReference type="PROSITE" id="PS50109">
    <property type="entry name" value="HIS_KIN"/>
    <property type="match status" value="1"/>
</dbReference>